<reference evidence="8" key="1">
    <citation type="journal article" date="2010" name="Genome Biol.">
        <title>Genome sequence of the necrotrophic plant pathogen Pythium ultimum reveals original pathogenicity mechanisms and effector repertoire.</title>
        <authorList>
            <person name="Levesque C.A."/>
            <person name="Brouwer H."/>
            <person name="Cano L."/>
            <person name="Hamilton J.P."/>
            <person name="Holt C."/>
            <person name="Huitema E."/>
            <person name="Raffaele S."/>
            <person name="Robideau G.P."/>
            <person name="Thines M."/>
            <person name="Win J."/>
            <person name="Zerillo M.M."/>
            <person name="Beakes G.W."/>
            <person name="Boore J.L."/>
            <person name="Busam D."/>
            <person name="Dumas B."/>
            <person name="Ferriera S."/>
            <person name="Fuerstenberg S.I."/>
            <person name="Gachon C.M."/>
            <person name="Gaulin E."/>
            <person name="Govers F."/>
            <person name="Grenville-Briggs L."/>
            <person name="Horner N."/>
            <person name="Hostetler J."/>
            <person name="Jiang R.H."/>
            <person name="Johnson J."/>
            <person name="Krajaejun T."/>
            <person name="Lin H."/>
            <person name="Meijer H.J."/>
            <person name="Moore B."/>
            <person name="Morris P."/>
            <person name="Phuntmart V."/>
            <person name="Puiu D."/>
            <person name="Shetty J."/>
            <person name="Stajich J.E."/>
            <person name="Tripathy S."/>
            <person name="Wawra S."/>
            <person name="van West P."/>
            <person name="Whitty B.R."/>
            <person name="Coutinho P.M."/>
            <person name="Henrissat B."/>
            <person name="Martin F."/>
            <person name="Thomas P.D."/>
            <person name="Tyler B.M."/>
            <person name="De Vries R.P."/>
            <person name="Kamoun S."/>
            <person name="Yandell M."/>
            <person name="Tisserat N."/>
            <person name="Buell C.R."/>
        </authorList>
    </citation>
    <scope>NUCLEOTIDE SEQUENCE</scope>
    <source>
        <strain evidence="8">DAOM:BR144</strain>
    </source>
</reference>
<dbReference type="GO" id="GO:0008270">
    <property type="term" value="F:zinc ion binding"/>
    <property type="evidence" value="ECO:0007669"/>
    <property type="project" value="UniProtKB-KW"/>
</dbReference>
<feature type="region of interest" description="Disordered" evidence="5">
    <location>
        <begin position="418"/>
        <end position="472"/>
    </location>
</feature>
<name>K3X781_GLOUD</name>
<feature type="compositionally biased region" description="Basic and acidic residues" evidence="5">
    <location>
        <begin position="418"/>
        <end position="434"/>
    </location>
</feature>
<reference evidence="7" key="3">
    <citation type="submission" date="2015-02" db="UniProtKB">
        <authorList>
            <consortium name="EnsemblProtists"/>
        </authorList>
    </citation>
    <scope>IDENTIFICATION</scope>
    <source>
        <strain evidence="7">DAOM BR144</strain>
    </source>
</reference>
<evidence type="ECO:0000313" key="7">
    <source>
        <dbReference type="EnsemblProtists" id="PYU1_T013080"/>
    </source>
</evidence>
<keyword evidence="1" id="KW-0479">Metal-binding</keyword>
<dbReference type="EMBL" id="GL376570">
    <property type="status" value="NOT_ANNOTATED_CDS"/>
    <property type="molecule type" value="Genomic_DNA"/>
</dbReference>
<evidence type="ECO:0000256" key="1">
    <source>
        <dbReference type="ARBA" id="ARBA00022723"/>
    </source>
</evidence>
<dbReference type="PANTHER" id="PTHR43102:SF2">
    <property type="entry name" value="GAF DOMAIN-CONTAINING PROTEIN"/>
    <property type="match status" value="1"/>
</dbReference>
<dbReference type="EnsemblProtists" id="PYU1_T013080">
    <property type="protein sequence ID" value="PYU1_T013080"/>
    <property type="gene ID" value="PYU1_G013053"/>
</dbReference>
<dbReference type="PANTHER" id="PTHR43102">
    <property type="entry name" value="SLR1143 PROTEIN"/>
    <property type="match status" value="1"/>
</dbReference>
<feature type="compositionally biased region" description="Low complexity" evidence="5">
    <location>
        <begin position="435"/>
        <end position="464"/>
    </location>
</feature>
<dbReference type="Proteomes" id="UP000019132">
    <property type="component" value="Unassembled WGS sequence"/>
</dbReference>
<keyword evidence="8" id="KW-1185">Reference proteome</keyword>
<dbReference type="Pfam" id="PF13185">
    <property type="entry name" value="GAF_2"/>
    <property type="match status" value="1"/>
</dbReference>
<organism evidence="7 8">
    <name type="scientific">Globisporangium ultimum (strain ATCC 200006 / CBS 805.95 / DAOM BR144)</name>
    <name type="common">Pythium ultimum</name>
    <dbReference type="NCBI Taxonomy" id="431595"/>
    <lineage>
        <taxon>Eukaryota</taxon>
        <taxon>Sar</taxon>
        <taxon>Stramenopiles</taxon>
        <taxon>Oomycota</taxon>
        <taxon>Peronosporomycetes</taxon>
        <taxon>Pythiales</taxon>
        <taxon>Pythiaceae</taxon>
        <taxon>Globisporangium</taxon>
    </lineage>
</organism>
<accession>K3X781</accession>
<evidence type="ECO:0000256" key="3">
    <source>
        <dbReference type="ARBA" id="ARBA00022833"/>
    </source>
</evidence>
<dbReference type="eggNOG" id="ENOG502SHV5">
    <property type="taxonomic scope" value="Eukaryota"/>
</dbReference>
<evidence type="ECO:0000256" key="4">
    <source>
        <dbReference type="PROSITE-ProRule" id="PRU00091"/>
    </source>
</evidence>
<dbReference type="PROSITE" id="PS50178">
    <property type="entry name" value="ZF_FYVE"/>
    <property type="match status" value="1"/>
</dbReference>
<evidence type="ECO:0000259" key="6">
    <source>
        <dbReference type="PROSITE" id="PS50178"/>
    </source>
</evidence>
<keyword evidence="3" id="KW-0862">Zinc</keyword>
<dbReference type="STRING" id="431595.K3X781"/>
<keyword evidence="2 4" id="KW-0863">Zinc-finger</keyword>
<evidence type="ECO:0000256" key="5">
    <source>
        <dbReference type="SAM" id="MobiDB-lite"/>
    </source>
</evidence>
<dbReference type="Gene3D" id="3.30.450.40">
    <property type="match status" value="1"/>
</dbReference>
<dbReference type="InterPro" id="IPR017455">
    <property type="entry name" value="Znf_FYVE-rel"/>
</dbReference>
<dbReference type="AlphaFoldDB" id="K3X781"/>
<dbReference type="InterPro" id="IPR003018">
    <property type="entry name" value="GAF"/>
</dbReference>
<dbReference type="Gene3D" id="3.30.40.10">
    <property type="entry name" value="Zinc/RING finger domain, C3HC4 (zinc finger)"/>
    <property type="match status" value="1"/>
</dbReference>
<dbReference type="InterPro" id="IPR011011">
    <property type="entry name" value="Znf_FYVE_PHD"/>
</dbReference>
<sequence length="689" mass="76254">MLPISDYRLVLAAQRAADSIQWDSLRGRNCVWEKKKTIGDFGIYTRHNGDVHHIMASGSVSCSLREMEHMLRTTSDERYVTAMTELHGTQFLSGAVLHRINTHDVMANFQQQEEPQASLQPTPQEGVDLSIKAATFAKAHMFARNEQWYYLDYFQAQPERERFVLTMHSLNPCDFTLPTAASATSKDGSNNANDALDMQSKNQLQNMCAGYSVVFDKRRSVVWVVFYAQFDNASASSASAYHNRDCASTSTTRARLMKLATATCCLPMLVRRRRLGVQVFADLSAFTPPNTHCIGCTVALLPLLSQRKRCHLCGYYVCLKCSTKQPRERAFGSPRDRLARVCFTCTRRVNTANYDRVQVPIASCAAIKPNPKNEQGGSECASHKLAELLHASMKKNAQEPLRQRAIVQVIQHILEQDNIKRESKNSESKDDDRVSMPPLSLLSASPSLSQRDTSSTSTSTRPSSNANAKSSPVIDLDAERYSLNALETQLHVPELALEDCVVANADSRAYPISYKDESAEGVPDFPVPEHEARRMNVVRQIRFCEMLNLPELEIICAIASKELKCSAGLVTIVDKDMTHVVASSAEGFQNVVVPREESICAHTVMSDKPLLLPHCDADIRFSKLAAVQGGAVNFYCGFPIITSDNTVVGSMCCVGSESHDVTQAQYAMLLKLASTASRVLECHAQAHAA</sequence>
<dbReference type="HOGENOM" id="CLU_013242_2_0_1"/>
<dbReference type="InParanoid" id="K3X781"/>
<evidence type="ECO:0000256" key="2">
    <source>
        <dbReference type="ARBA" id="ARBA00022771"/>
    </source>
</evidence>
<dbReference type="InterPro" id="IPR029016">
    <property type="entry name" value="GAF-like_dom_sf"/>
</dbReference>
<dbReference type="SUPFAM" id="SSF55781">
    <property type="entry name" value="GAF domain-like"/>
    <property type="match status" value="1"/>
</dbReference>
<dbReference type="SUPFAM" id="SSF57903">
    <property type="entry name" value="FYVE/PHD zinc finger"/>
    <property type="match status" value="1"/>
</dbReference>
<dbReference type="InterPro" id="IPR013083">
    <property type="entry name" value="Znf_RING/FYVE/PHD"/>
</dbReference>
<reference evidence="8" key="2">
    <citation type="submission" date="2010-04" db="EMBL/GenBank/DDBJ databases">
        <authorList>
            <person name="Buell R."/>
            <person name="Hamilton J."/>
            <person name="Hostetler J."/>
        </authorList>
    </citation>
    <scope>NUCLEOTIDE SEQUENCE [LARGE SCALE GENOMIC DNA]</scope>
    <source>
        <strain evidence="8">DAOM:BR144</strain>
    </source>
</reference>
<proteinExistence type="predicted"/>
<evidence type="ECO:0000313" key="8">
    <source>
        <dbReference type="Proteomes" id="UP000019132"/>
    </source>
</evidence>
<dbReference type="VEuPathDB" id="FungiDB:PYU1_G013053"/>
<protein>
    <recommendedName>
        <fullName evidence="6">FYVE-type domain-containing protein</fullName>
    </recommendedName>
</protein>
<dbReference type="CDD" id="cd00065">
    <property type="entry name" value="FYVE_like_SF"/>
    <property type="match status" value="1"/>
</dbReference>
<feature type="domain" description="FYVE-type" evidence="6">
    <location>
        <begin position="287"/>
        <end position="350"/>
    </location>
</feature>